<keyword evidence="5" id="KW-0202">Cytokine</keyword>
<evidence type="ECO:0000256" key="14">
    <source>
        <dbReference type="SAM" id="Phobius"/>
    </source>
</evidence>
<feature type="transmembrane region" description="Helical" evidence="14">
    <location>
        <begin position="193"/>
        <end position="216"/>
    </location>
</feature>
<dbReference type="GO" id="GO:0030307">
    <property type="term" value="P:positive regulation of cell growth"/>
    <property type="evidence" value="ECO:0007669"/>
    <property type="project" value="InterPro"/>
</dbReference>
<feature type="domain" description="C-X-C motif chemokine 16" evidence="16">
    <location>
        <begin position="33"/>
        <end position="117"/>
    </location>
</feature>
<dbReference type="KEGG" id="shr:105750636"/>
<dbReference type="FunCoup" id="A0A7N4PTB5">
    <property type="interactions" value="440"/>
</dbReference>
<dbReference type="GO" id="GO:0030335">
    <property type="term" value="P:positive regulation of cell migration"/>
    <property type="evidence" value="ECO:0007669"/>
    <property type="project" value="InterPro"/>
</dbReference>
<feature type="chain" id="PRO_5029567800" description="C-X-C motif chemokine 16" evidence="15">
    <location>
        <begin position="35"/>
        <end position="246"/>
    </location>
</feature>
<dbReference type="RefSeq" id="XP_031821250.1">
    <property type="nucleotide sequence ID" value="XM_031965390.1"/>
</dbReference>
<dbReference type="GO" id="GO:0005041">
    <property type="term" value="F:low-density lipoprotein particle receptor activity"/>
    <property type="evidence" value="ECO:0007669"/>
    <property type="project" value="InterPro"/>
</dbReference>
<reference evidence="17" key="2">
    <citation type="submission" date="2025-08" db="UniProtKB">
        <authorList>
            <consortium name="Ensembl"/>
        </authorList>
    </citation>
    <scope>IDENTIFICATION</scope>
</reference>
<feature type="region of interest" description="Disordered" evidence="13">
    <location>
        <begin position="140"/>
        <end position="165"/>
    </location>
</feature>
<keyword evidence="4" id="KW-0145">Chemotaxis</keyword>
<proteinExistence type="inferred from homology"/>
<keyword evidence="8 14" id="KW-1133">Transmembrane helix</keyword>
<evidence type="ECO:0000256" key="10">
    <source>
        <dbReference type="ARBA" id="ARBA00023157"/>
    </source>
</evidence>
<reference evidence="17" key="3">
    <citation type="submission" date="2025-09" db="UniProtKB">
        <authorList>
            <consortium name="Ensembl"/>
        </authorList>
    </citation>
    <scope>IDENTIFICATION</scope>
</reference>
<dbReference type="GO" id="GO:0005044">
    <property type="term" value="F:scavenger receptor activity"/>
    <property type="evidence" value="ECO:0007669"/>
    <property type="project" value="InterPro"/>
</dbReference>
<organism evidence="17 18">
    <name type="scientific">Sarcophilus harrisii</name>
    <name type="common">Tasmanian devil</name>
    <name type="synonym">Sarcophilus laniarius</name>
    <dbReference type="NCBI Taxonomy" id="9305"/>
    <lineage>
        <taxon>Eukaryota</taxon>
        <taxon>Metazoa</taxon>
        <taxon>Chordata</taxon>
        <taxon>Craniata</taxon>
        <taxon>Vertebrata</taxon>
        <taxon>Euteleostomi</taxon>
        <taxon>Mammalia</taxon>
        <taxon>Metatheria</taxon>
        <taxon>Dasyuromorphia</taxon>
        <taxon>Dasyuridae</taxon>
        <taxon>Sarcophilus</taxon>
    </lineage>
</organism>
<dbReference type="GO" id="GO:0010818">
    <property type="term" value="P:T cell chemotaxis"/>
    <property type="evidence" value="ECO:0007669"/>
    <property type="project" value="TreeGrafter"/>
</dbReference>
<evidence type="ECO:0000259" key="16">
    <source>
        <dbReference type="Pfam" id="PF20902"/>
    </source>
</evidence>
<dbReference type="PANTHER" id="PTHR14385:SF0">
    <property type="entry name" value="C-X-C MOTIF CHEMOKINE 16"/>
    <property type="match status" value="1"/>
</dbReference>
<evidence type="ECO:0000256" key="15">
    <source>
        <dbReference type="SAM" id="SignalP"/>
    </source>
</evidence>
<dbReference type="Pfam" id="PF20902">
    <property type="entry name" value="CXCL16"/>
    <property type="match status" value="1"/>
</dbReference>
<dbReference type="GO" id="GO:0034341">
    <property type="term" value="P:response to type II interferon"/>
    <property type="evidence" value="ECO:0007669"/>
    <property type="project" value="InterPro"/>
</dbReference>
<dbReference type="CTD" id="58191"/>
<dbReference type="PANTHER" id="PTHR14385">
    <property type="entry name" value="CXC CHEMOKINE LIGAND"/>
    <property type="match status" value="1"/>
</dbReference>
<dbReference type="Ensembl" id="ENSSHAT00000047987.1">
    <property type="protein sequence ID" value="ENSSHAP00000041715.1"/>
    <property type="gene ID" value="ENSSHAG00000027155.1"/>
</dbReference>
<keyword evidence="9 14" id="KW-0472">Membrane</keyword>
<keyword evidence="18" id="KW-1185">Reference proteome</keyword>
<evidence type="ECO:0000256" key="6">
    <source>
        <dbReference type="ARBA" id="ARBA00022692"/>
    </source>
</evidence>
<keyword evidence="6 14" id="KW-0812">Transmembrane</keyword>
<reference evidence="17 18" key="1">
    <citation type="journal article" date="2011" name="Proc. Natl. Acad. Sci. U.S.A.">
        <title>Genetic diversity and population structure of the endangered marsupial Sarcophilus harrisii (Tasmanian devil).</title>
        <authorList>
            <person name="Miller W."/>
            <person name="Hayes V.M."/>
            <person name="Ratan A."/>
            <person name="Petersen D.C."/>
            <person name="Wittekindt N.E."/>
            <person name="Miller J."/>
            <person name="Walenz B."/>
            <person name="Knight J."/>
            <person name="Qi J."/>
            <person name="Zhao F."/>
            <person name="Wang Q."/>
            <person name="Bedoya-Reina O.C."/>
            <person name="Katiyar N."/>
            <person name="Tomsho L.P."/>
            <person name="Kasson L.M."/>
            <person name="Hardie R.A."/>
            <person name="Woodbridge P."/>
            <person name="Tindall E.A."/>
            <person name="Bertelsen M.F."/>
            <person name="Dixon D."/>
            <person name="Pyecroft S."/>
            <person name="Helgen K.M."/>
            <person name="Lesk A.M."/>
            <person name="Pringle T.H."/>
            <person name="Patterson N."/>
            <person name="Zhang Y."/>
            <person name="Kreiss A."/>
            <person name="Woods G.M."/>
            <person name="Jones M.E."/>
            <person name="Schuster S.C."/>
        </authorList>
    </citation>
    <scope>NUCLEOTIDE SEQUENCE [LARGE SCALE GENOMIC DNA]</scope>
</reference>
<feature type="signal peptide" evidence="15">
    <location>
        <begin position="1"/>
        <end position="34"/>
    </location>
</feature>
<evidence type="ECO:0000256" key="13">
    <source>
        <dbReference type="SAM" id="MobiDB-lite"/>
    </source>
</evidence>
<evidence type="ECO:0000256" key="8">
    <source>
        <dbReference type="ARBA" id="ARBA00022989"/>
    </source>
</evidence>
<evidence type="ECO:0000313" key="18">
    <source>
        <dbReference type="Proteomes" id="UP000007648"/>
    </source>
</evidence>
<evidence type="ECO:0000256" key="1">
    <source>
        <dbReference type="ARBA" id="ARBA00004479"/>
    </source>
</evidence>
<dbReference type="GeneTree" id="ENSGT00390000002148"/>
<sequence length="246" mass="27337">MAGSSGAIPGLQSRRASWRLCVFLFLTPIQIVTGNQGSIVGSCPCDLKLSGSPSTTQWQLLRTKLLGYENCHNYIRFRLPRITLCSSSENSWVRKLRTCFDNHECGLTRTNQSVNQGPQDDYLTTRIQSPNPTEMDHSLPFTTTDPFSQTDLSTRTQPKGMRNDSTSALLEDSIKKQKWAAKKGEVDQLSTSAILSVPCLLGIVFVLSGVLAYFWCRKRGAVASPKQHPEGFELIIPETNLPDSLR</sequence>
<evidence type="ECO:0000313" key="17">
    <source>
        <dbReference type="Ensembl" id="ENSSHAP00000041715.1"/>
    </source>
</evidence>
<accession>A0A7N4PTB5</accession>
<dbReference type="InParanoid" id="A0A7N4PTB5"/>
<keyword evidence="7 15" id="KW-0732">Signal</keyword>
<dbReference type="Proteomes" id="UP000007648">
    <property type="component" value="Unassembled WGS sequence"/>
</dbReference>
<evidence type="ECO:0000256" key="4">
    <source>
        <dbReference type="ARBA" id="ARBA00022500"/>
    </source>
</evidence>
<evidence type="ECO:0000256" key="2">
    <source>
        <dbReference type="ARBA" id="ARBA00010665"/>
    </source>
</evidence>
<dbReference type="GO" id="GO:0005615">
    <property type="term" value="C:extracellular space"/>
    <property type="evidence" value="ECO:0007669"/>
    <property type="project" value="UniProtKB-KW"/>
</dbReference>
<evidence type="ECO:0000256" key="12">
    <source>
        <dbReference type="ARBA" id="ARBA00032815"/>
    </source>
</evidence>
<comment type="similarity">
    <text evidence="2">Belongs to the intercrine alpha (chemokine CxC) family.</text>
</comment>
<dbReference type="GO" id="GO:0008009">
    <property type="term" value="F:chemokine activity"/>
    <property type="evidence" value="ECO:0007669"/>
    <property type="project" value="InterPro"/>
</dbReference>
<dbReference type="GO" id="GO:0034612">
    <property type="term" value="P:response to tumor necrosis factor"/>
    <property type="evidence" value="ECO:0007669"/>
    <property type="project" value="InterPro"/>
</dbReference>
<evidence type="ECO:0000256" key="3">
    <source>
        <dbReference type="ARBA" id="ARBA00017995"/>
    </source>
</evidence>
<name>A0A7N4PTB5_SARHA</name>
<keyword evidence="10" id="KW-1015">Disulfide bond</keyword>
<dbReference type="AlphaFoldDB" id="A0A7N4PTB5"/>
<dbReference type="GeneID" id="105750636"/>
<evidence type="ECO:0000256" key="9">
    <source>
        <dbReference type="ARBA" id="ARBA00023136"/>
    </source>
</evidence>
<dbReference type="GO" id="GO:0006898">
    <property type="term" value="P:receptor-mediated endocytosis"/>
    <property type="evidence" value="ECO:0007669"/>
    <property type="project" value="InterPro"/>
</dbReference>
<dbReference type="GO" id="GO:0016020">
    <property type="term" value="C:membrane"/>
    <property type="evidence" value="ECO:0007669"/>
    <property type="project" value="UniProtKB-SubCell"/>
</dbReference>
<keyword evidence="11" id="KW-0325">Glycoprotein</keyword>
<dbReference type="InterPro" id="IPR048585">
    <property type="entry name" value="CXCL16_dom"/>
</dbReference>
<dbReference type="OrthoDB" id="9836360at2759"/>
<evidence type="ECO:0000256" key="7">
    <source>
        <dbReference type="ARBA" id="ARBA00022729"/>
    </source>
</evidence>
<evidence type="ECO:0000256" key="5">
    <source>
        <dbReference type="ARBA" id="ARBA00022514"/>
    </source>
</evidence>
<gene>
    <name evidence="17" type="primary">CXCL16</name>
</gene>
<comment type="subcellular location">
    <subcellularLocation>
        <location evidence="1">Membrane</location>
        <topology evidence="1">Single-pass type I membrane protein</topology>
    </subcellularLocation>
</comment>
<evidence type="ECO:0000256" key="11">
    <source>
        <dbReference type="ARBA" id="ARBA00023180"/>
    </source>
</evidence>
<protein>
    <recommendedName>
        <fullName evidence="3">C-X-C motif chemokine 16</fullName>
    </recommendedName>
    <alternativeName>
        <fullName evidence="12">Transmembrane chemokine CXCL16</fullName>
    </alternativeName>
</protein>
<dbReference type="InterPro" id="IPR026296">
    <property type="entry name" value="CXCL16"/>
</dbReference>